<dbReference type="InterPro" id="IPR050905">
    <property type="entry name" value="Plant_NBS-LRR"/>
</dbReference>
<dbReference type="PANTHER" id="PTHR33463:SF220">
    <property type="entry name" value="NB-ARC DOMAIN-CONTAINING PROTEIN"/>
    <property type="match status" value="1"/>
</dbReference>
<evidence type="ECO:0000313" key="5">
    <source>
        <dbReference type="Proteomes" id="UP000288805"/>
    </source>
</evidence>
<dbReference type="Proteomes" id="UP000288805">
    <property type="component" value="Unassembled WGS sequence"/>
</dbReference>
<dbReference type="GO" id="GO:0043531">
    <property type="term" value="F:ADP binding"/>
    <property type="evidence" value="ECO:0007669"/>
    <property type="project" value="InterPro"/>
</dbReference>
<dbReference type="AlphaFoldDB" id="A0A438FXA2"/>
<dbReference type="SUPFAM" id="SSF52540">
    <property type="entry name" value="P-loop containing nucleoside triphosphate hydrolases"/>
    <property type="match status" value="1"/>
</dbReference>
<dbReference type="OrthoDB" id="664960at2759"/>
<evidence type="ECO:0000259" key="3">
    <source>
        <dbReference type="Pfam" id="PF00931"/>
    </source>
</evidence>
<evidence type="ECO:0000313" key="4">
    <source>
        <dbReference type="EMBL" id="RVW64581.1"/>
    </source>
</evidence>
<evidence type="ECO:0000256" key="1">
    <source>
        <dbReference type="ARBA" id="ARBA00022821"/>
    </source>
</evidence>
<evidence type="ECO:0000256" key="2">
    <source>
        <dbReference type="SAM" id="Coils"/>
    </source>
</evidence>
<keyword evidence="2" id="KW-0175">Coiled coil</keyword>
<reference evidence="4 5" key="1">
    <citation type="journal article" date="2018" name="PLoS Genet.">
        <title>Population sequencing reveals clonal diversity and ancestral inbreeding in the grapevine cultivar Chardonnay.</title>
        <authorList>
            <person name="Roach M.J."/>
            <person name="Johnson D.L."/>
            <person name="Bohlmann J."/>
            <person name="van Vuuren H.J."/>
            <person name="Jones S.J."/>
            <person name="Pretorius I.S."/>
            <person name="Schmidt S.A."/>
            <person name="Borneman A.R."/>
        </authorList>
    </citation>
    <scope>NUCLEOTIDE SEQUENCE [LARGE SCALE GENOMIC DNA]</scope>
    <source>
        <strain evidence="5">cv. Chardonnay</strain>
        <tissue evidence="4">Leaf</tissue>
    </source>
</reference>
<dbReference type="InterPro" id="IPR027417">
    <property type="entry name" value="P-loop_NTPase"/>
</dbReference>
<dbReference type="PANTHER" id="PTHR33463">
    <property type="entry name" value="NB-ARC DOMAIN-CONTAINING PROTEIN-RELATED"/>
    <property type="match status" value="1"/>
</dbReference>
<organism evidence="4 5">
    <name type="scientific">Vitis vinifera</name>
    <name type="common">Grape</name>
    <dbReference type="NCBI Taxonomy" id="29760"/>
    <lineage>
        <taxon>Eukaryota</taxon>
        <taxon>Viridiplantae</taxon>
        <taxon>Streptophyta</taxon>
        <taxon>Embryophyta</taxon>
        <taxon>Tracheophyta</taxon>
        <taxon>Spermatophyta</taxon>
        <taxon>Magnoliopsida</taxon>
        <taxon>eudicotyledons</taxon>
        <taxon>Gunneridae</taxon>
        <taxon>Pentapetalae</taxon>
        <taxon>rosids</taxon>
        <taxon>Vitales</taxon>
        <taxon>Vitaceae</taxon>
        <taxon>Viteae</taxon>
        <taxon>Vitis</taxon>
    </lineage>
</organism>
<feature type="domain" description="NB-ARC" evidence="3">
    <location>
        <begin position="144"/>
        <end position="264"/>
    </location>
</feature>
<dbReference type="Pfam" id="PF00931">
    <property type="entry name" value="NB-ARC"/>
    <property type="match status" value="1"/>
</dbReference>
<proteinExistence type="predicted"/>
<protein>
    <submittedName>
        <fullName evidence="4">Putative disease resistance protein</fullName>
    </submittedName>
</protein>
<dbReference type="EMBL" id="QGNW01000718">
    <property type="protein sequence ID" value="RVW64581.1"/>
    <property type="molecule type" value="Genomic_DNA"/>
</dbReference>
<feature type="coiled-coil region" evidence="2">
    <location>
        <begin position="33"/>
        <end position="60"/>
    </location>
</feature>
<name>A0A438FXA2_VITVI</name>
<dbReference type="Gene3D" id="3.40.50.300">
    <property type="entry name" value="P-loop containing nucleotide triphosphate hydrolases"/>
    <property type="match status" value="1"/>
</dbReference>
<gene>
    <name evidence="4" type="primary">VvCHDp001026_4</name>
    <name evidence="4" type="ORF">CK203_048541</name>
</gene>
<keyword evidence="1" id="KW-0611">Plant defense</keyword>
<sequence length="267" mass="29863">MDFVSRPVLDIASCLLDCTAKRAVYIRELPGNLNSLRTAMDDLKKVYEDVKEKVDRDSEKTYSCSGWLDPECRSHGKEVNDLLAKGNEEIQKKCLGTCCPKNCRASYKIGKMVCGKMDGVAELQSKANFSVVAEPLPSPPGWVDAVIWVTLSRPANVEKVQQVLFNKLEIPSNNWEGRSENERKEAIFNVLKMKKIAVLLDDIWEPLDLFAVGIPPVIDGNKSKVVFTTQFSTVCQDMGAKGVEVKCLAWEEAFALFQTYVGEDNIF</sequence>
<comment type="caution">
    <text evidence="4">The sequence shown here is derived from an EMBL/GenBank/DDBJ whole genome shotgun (WGS) entry which is preliminary data.</text>
</comment>
<dbReference type="InterPro" id="IPR002182">
    <property type="entry name" value="NB-ARC"/>
</dbReference>
<accession>A0A438FXA2</accession>